<dbReference type="EMBL" id="CAJOBJ010079066">
    <property type="protein sequence ID" value="CAF4492902.1"/>
    <property type="molecule type" value="Genomic_DNA"/>
</dbReference>
<dbReference type="GO" id="GO:0003729">
    <property type="term" value="F:mRNA binding"/>
    <property type="evidence" value="ECO:0007669"/>
    <property type="project" value="TreeGrafter"/>
</dbReference>
<evidence type="ECO:0000313" key="7">
    <source>
        <dbReference type="Proteomes" id="UP000681967"/>
    </source>
</evidence>
<evidence type="ECO:0000313" key="6">
    <source>
        <dbReference type="EMBL" id="CAF4492902.1"/>
    </source>
</evidence>
<dbReference type="Proteomes" id="UP000681720">
    <property type="component" value="Unassembled WGS sequence"/>
</dbReference>
<sequence length="50" mass="5703">MYLQVATCEEKSFHITASTKGFYVSQTTEEKFIPKPVQPKAIFHSLVDLL</sequence>
<dbReference type="EMBL" id="CAJOBI010074334">
    <property type="protein sequence ID" value="CAF4471728.1"/>
    <property type="molecule type" value="Genomic_DNA"/>
</dbReference>
<evidence type="ECO:0000313" key="2">
    <source>
        <dbReference type="EMBL" id="CAF4366249.1"/>
    </source>
</evidence>
<dbReference type="EMBL" id="CAJOBJ010078635">
    <property type="protein sequence ID" value="CAF4490918.1"/>
    <property type="molecule type" value="Genomic_DNA"/>
</dbReference>
<dbReference type="EMBL" id="CAJOBI010074646">
    <property type="protein sequence ID" value="CAF4472905.1"/>
    <property type="molecule type" value="Genomic_DNA"/>
</dbReference>
<organism evidence="2 7">
    <name type="scientific">Rotaria magnacalcarata</name>
    <dbReference type="NCBI Taxonomy" id="392030"/>
    <lineage>
        <taxon>Eukaryota</taxon>
        <taxon>Metazoa</taxon>
        <taxon>Spiralia</taxon>
        <taxon>Gnathifera</taxon>
        <taxon>Rotifera</taxon>
        <taxon>Eurotatoria</taxon>
        <taxon>Bdelloidea</taxon>
        <taxon>Philodinida</taxon>
        <taxon>Philodinidae</taxon>
        <taxon>Rotaria</taxon>
    </lineage>
</organism>
<evidence type="ECO:0000313" key="5">
    <source>
        <dbReference type="EMBL" id="CAF4490918.1"/>
    </source>
</evidence>
<dbReference type="AlphaFoldDB" id="A0A8S2V3S0"/>
<dbReference type="EMBL" id="CAJOBH010047474">
    <property type="protein sequence ID" value="CAF4362175.1"/>
    <property type="molecule type" value="Genomic_DNA"/>
</dbReference>
<dbReference type="GO" id="GO:0005737">
    <property type="term" value="C:cytoplasm"/>
    <property type="evidence" value="ECO:0007669"/>
    <property type="project" value="TreeGrafter"/>
</dbReference>
<dbReference type="GO" id="GO:0048312">
    <property type="term" value="P:intracellular distribution of mitochondria"/>
    <property type="evidence" value="ECO:0007669"/>
    <property type="project" value="TreeGrafter"/>
</dbReference>
<feature type="non-terminal residue" evidence="2">
    <location>
        <position position="1"/>
    </location>
</feature>
<dbReference type="PANTHER" id="PTHR12601:SF6">
    <property type="entry name" value="CLUSTERED MITOCHONDRIA PROTEIN HOMOLOG"/>
    <property type="match status" value="1"/>
</dbReference>
<name>A0A8S2V3S0_9BILA</name>
<proteinExistence type="predicted"/>
<evidence type="ECO:0000313" key="3">
    <source>
        <dbReference type="EMBL" id="CAF4471728.1"/>
    </source>
</evidence>
<gene>
    <name evidence="1" type="ORF">BYL167_LOCUS29951</name>
    <name evidence="2" type="ORF">BYL167_LOCUS30125</name>
    <name evidence="5" type="ORF">GIL414_LOCUS34261</name>
    <name evidence="6" type="ORF">GIL414_LOCUS34338</name>
    <name evidence="3" type="ORF">SMN809_LOCUS33619</name>
    <name evidence="4" type="ORF">SMN809_LOCUS33671</name>
</gene>
<dbReference type="SUPFAM" id="SSF103107">
    <property type="entry name" value="Hypothetical protein c14orf129, hspc210"/>
    <property type="match status" value="1"/>
</dbReference>
<comment type="caution">
    <text evidence="2">The sequence shown here is derived from an EMBL/GenBank/DDBJ whole genome shotgun (WGS) entry which is preliminary data.</text>
</comment>
<dbReference type="EMBL" id="CAJOBH010048252">
    <property type="protein sequence ID" value="CAF4366249.1"/>
    <property type="molecule type" value="Genomic_DNA"/>
</dbReference>
<evidence type="ECO:0000313" key="4">
    <source>
        <dbReference type="EMBL" id="CAF4472905.1"/>
    </source>
</evidence>
<accession>A0A8S2V3S0</accession>
<dbReference type="PANTHER" id="PTHR12601">
    <property type="entry name" value="EUKARYOTIC TRANSLATION INITIATION FACTOR 3 SUBUNIT EIF-3"/>
    <property type="match status" value="1"/>
</dbReference>
<reference evidence="2" key="1">
    <citation type="submission" date="2021-02" db="EMBL/GenBank/DDBJ databases">
        <authorList>
            <person name="Nowell W R."/>
        </authorList>
    </citation>
    <scope>NUCLEOTIDE SEQUENCE</scope>
</reference>
<protein>
    <submittedName>
        <fullName evidence="2">Uncharacterized protein</fullName>
    </submittedName>
</protein>
<dbReference type="InterPro" id="IPR027523">
    <property type="entry name" value="CLU_prot"/>
</dbReference>
<dbReference type="Proteomes" id="UP000676336">
    <property type="component" value="Unassembled WGS sequence"/>
</dbReference>
<dbReference type="Proteomes" id="UP000681967">
    <property type="component" value="Unassembled WGS sequence"/>
</dbReference>
<dbReference type="InterPro" id="IPR023231">
    <property type="entry name" value="GSKIP_dom_sf"/>
</dbReference>
<evidence type="ECO:0000313" key="1">
    <source>
        <dbReference type="EMBL" id="CAF4362175.1"/>
    </source>
</evidence>